<dbReference type="Proteomes" id="UP000541810">
    <property type="component" value="Unassembled WGS sequence"/>
</dbReference>
<evidence type="ECO:0000313" key="3">
    <source>
        <dbReference type="Proteomes" id="UP000541810"/>
    </source>
</evidence>
<proteinExistence type="predicted"/>
<reference evidence="2 3" key="1">
    <citation type="submission" date="2020-08" db="EMBL/GenBank/DDBJ databases">
        <title>Genomic Encyclopedia of Type Strains, Phase IV (KMG-IV): sequencing the most valuable type-strain genomes for metagenomic binning, comparative biology and taxonomic classification.</title>
        <authorList>
            <person name="Goeker M."/>
        </authorList>
    </citation>
    <scope>NUCLEOTIDE SEQUENCE [LARGE SCALE GENOMIC DNA]</scope>
    <source>
        <strain evidence="2 3">DSM 103725</strain>
    </source>
</reference>
<accession>A0A7X0H6Z8</accession>
<evidence type="ECO:0000256" key="1">
    <source>
        <dbReference type="SAM" id="SignalP"/>
    </source>
</evidence>
<comment type="caution">
    <text evidence="2">The sequence shown here is derived from an EMBL/GenBank/DDBJ whole genome shotgun (WGS) entry which is preliminary data.</text>
</comment>
<feature type="chain" id="PRO_5030997524" description="3-keto-disaccharide hydrolase domain-containing protein" evidence="1">
    <location>
        <begin position="21"/>
        <end position="736"/>
    </location>
</feature>
<protein>
    <recommendedName>
        <fullName evidence="4">3-keto-disaccharide hydrolase domain-containing protein</fullName>
    </recommendedName>
</protein>
<evidence type="ECO:0008006" key="4">
    <source>
        <dbReference type="Google" id="ProtNLM"/>
    </source>
</evidence>
<organism evidence="2 3">
    <name type="scientific">Algisphaera agarilytica</name>
    <dbReference type="NCBI Taxonomy" id="1385975"/>
    <lineage>
        <taxon>Bacteria</taxon>
        <taxon>Pseudomonadati</taxon>
        <taxon>Planctomycetota</taxon>
        <taxon>Phycisphaerae</taxon>
        <taxon>Phycisphaerales</taxon>
        <taxon>Phycisphaeraceae</taxon>
        <taxon>Algisphaera</taxon>
    </lineage>
</organism>
<name>A0A7X0H6Z8_9BACT</name>
<dbReference type="RefSeq" id="WP_184677754.1">
    <property type="nucleotide sequence ID" value="NZ_JACHGY010000001.1"/>
</dbReference>
<dbReference type="EMBL" id="JACHGY010000001">
    <property type="protein sequence ID" value="MBB6430222.1"/>
    <property type="molecule type" value="Genomic_DNA"/>
</dbReference>
<dbReference type="AlphaFoldDB" id="A0A7X0H6Z8"/>
<gene>
    <name evidence="2" type="ORF">HNQ40_002028</name>
</gene>
<keyword evidence="3" id="KW-1185">Reference proteome</keyword>
<evidence type="ECO:0000313" key="2">
    <source>
        <dbReference type="EMBL" id="MBB6430222.1"/>
    </source>
</evidence>
<feature type="signal peptide" evidence="1">
    <location>
        <begin position="1"/>
        <end position="20"/>
    </location>
</feature>
<sequence length="736" mass="84342">MNHGLRFCILVLLGMMFAGAGTSQEAALPAPQLQAEDRPTRPERRRVFYQDQFLGGYETYGRADAPWREEGIALLNNFAAYLAYDDHGFHPHPEGLPTMADLAEQRSVLIEAGADEPYLDYFCMLVDPERNSRFRAVHFEIQEAMRAYAAEAGNPKRFERVLLCVEHWVMRSALARNDNRGRREWARKDRLTASDNYSLLFAEDVLLSPNDQENYAELFRYYVNDIDNTQLPKLMRATEQVAPGKQWLAHVLRGMVFIQSAWEARSSKWGKDVADDQWRKFGVYLQFAEDEFTAAIALHPERSTAATELITVSMGQSNDNELEWFGHAMRADPQDSKAYINLQWASRKRWGGDATAMLAIARQAFESGRYDIDLPDRFERGIANIISDYGYDRIAPGAMDGEGDEIWQMLQTYFEKRAAQPTAERPADWCWSRGFRLARRADRPDAQWDYFTKLDQNPDRLYKPYYIGIDKRWDIGAFAIEREPEALFAFERAKQMLNSGLYEQAERALTEAEAKAENPWAKTHVRDLKRLTAWDRAFWNGEQVDVLEHGLEGWRPSRGFAQDTERGIEVTANDAKEARLFCGLNLGEHYEAELTMTVPEGFHGPFWGGAGFVLSPTVTRKPFNTTMLFAARDDEVGVYLQDPDVEPKNDLNLGQPVNTQTMTMTLQRWGKRLRCSVNGIAMIDSYELATEQYGETELGLGLWYGTQLGKFHFESLRVRLLESSPFENAPVRPQAF</sequence>
<keyword evidence="1" id="KW-0732">Signal</keyword>